<keyword evidence="4" id="KW-0521">NADP</keyword>
<dbReference type="GO" id="GO:0050661">
    <property type="term" value="F:NADP binding"/>
    <property type="evidence" value="ECO:0007669"/>
    <property type="project" value="InterPro"/>
</dbReference>
<dbReference type="Gene3D" id="3.40.430.10">
    <property type="entry name" value="Dihydrofolate Reductase, subunit A"/>
    <property type="match status" value="1"/>
</dbReference>
<dbReference type="OrthoDB" id="4664297at2759"/>
<dbReference type="InterPro" id="IPR001796">
    <property type="entry name" value="DHFR_dom"/>
</dbReference>
<dbReference type="PRINTS" id="PR00070">
    <property type="entry name" value="DHFR"/>
</dbReference>
<dbReference type="InterPro" id="IPR012259">
    <property type="entry name" value="DHFR"/>
</dbReference>
<keyword evidence="5 8" id="KW-0560">Oxidoreductase</keyword>
<dbReference type="AlphaFoldDB" id="A0A3M7QBC8"/>
<evidence type="ECO:0000256" key="6">
    <source>
        <dbReference type="ARBA" id="ARBA00048873"/>
    </source>
</evidence>
<evidence type="ECO:0000256" key="4">
    <source>
        <dbReference type="ARBA" id="ARBA00022857"/>
    </source>
</evidence>
<keyword evidence="3" id="KW-0554">One-carbon metabolism</keyword>
<comment type="pathway">
    <text evidence="1">Cofactor biosynthesis; tetrahydrofolate biosynthesis; 5,6,7,8-tetrahydrofolate from 7,8-dihydrofolate: step 1/1.</text>
</comment>
<dbReference type="Pfam" id="PF00186">
    <property type="entry name" value="DHFR_1"/>
    <property type="match status" value="1"/>
</dbReference>
<evidence type="ECO:0000313" key="9">
    <source>
        <dbReference type="Proteomes" id="UP000276133"/>
    </source>
</evidence>
<dbReference type="PROSITE" id="PS51330">
    <property type="entry name" value="DHFR_2"/>
    <property type="match status" value="1"/>
</dbReference>
<dbReference type="GO" id="GO:0006730">
    <property type="term" value="P:one-carbon metabolic process"/>
    <property type="evidence" value="ECO:0007669"/>
    <property type="project" value="UniProtKB-KW"/>
</dbReference>
<dbReference type="GO" id="GO:0046655">
    <property type="term" value="P:folic acid metabolic process"/>
    <property type="evidence" value="ECO:0007669"/>
    <property type="project" value="TreeGrafter"/>
</dbReference>
<dbReference type="Proteomes" id="UP000276133">
    <property type="component" value="Unassembled WGS sequence"/>
</dbReference>
<dbReference type="CDD" id="cd00209">
    <property type="entry name" value="DHFR"/>
    <property type="match status" value="1"/>
</dbReference>
<dbReference type="PANTHER" id="PTHR48069">
    <property type="entry name" value="DIHYDROFOLATE REDUCTASE"/>
    <property type="match status" value="1"/>
</dbReference>
<evidence type="ECO:0000313" key="8">
    <source>
        <dbReference type="EMBL" id="RNA08255.1"/>
    </source>
</evidence>
<evidence type="ECO:0000259" key="7">
    <source>
        <dbReference type="PROSITE" id="PS51330"/>
    </source>
</evidence>
<keyword evidence="9" id="KW-1185">Reference proteome</keyword>
<protein>
    <recommendedName>
        <fullName evidence="2">dihydrofolate reductase</fullName>
        <ecNumber evidence="2">1.5.1.3</ecNumber>
    </recommendedName>
</protein>
<evidence type="ECO:0000256" key="5">
    <source>
        <dbReference type="ARBA" id="ARBA00023002"/>
    </source>
</evidence>
<proteinExistence type="predicted"/>
<comment type="caution">
    <text evidence="8">The sequence shown here is derived from an EMBL/GenBank/DDBJ whole genome shotgun (WGS) entry which is preliminary data.</text>
</comment>
<feature type="domain" description="DHFR" evidence="7">
    <location>
        <begin position="5"/>
        <end position="205"/>
    </location>
</feature>
<dbReference type="GO" id="GO:0005739">
    <property type="term" value="C:mitochondrion"/>
    <property type="evidence" value="ECO:0007669"/>
    <property type="project" value="TreeGrafter"/>
</dbReference>
<dbReference type="GO" id="GO:0046452">
    <property type="term" value="P:dihydrofolate metabolic process"/>
    <property type="evidence" value="ECO:0007669"/>
    <property type="project" value="TreeGrafter"/>
</dbReference>
<gene>
    <name evidence="8" type="ORF">BpHYR1_030099</name>
</gene>
<evidence type="ECO:0000256" key="2">
    <source>
        <dbReference type="ARBA" id="ARBA00012856"/>
    </source>
</evidence>
<dbReference type="EMBL" id="REGN01006804">
    <property type="protein sequence ID" value="RNA08255.1"/>
    <property type="molecule type" value="Genomic_DNA"/>
</dbReference>
<name>A0A3M7QBC8_BRAPC</name>
<accession>A0A3M7QBC8</accession>
<dbReference type="GO" id="GO:0004146">
    <property type="term" value="F:dihydrofolate reductase activity"/>
    <property type="evidence" value="ECO:0007669"/>
    <property type="project" value="UniProtKB-EC"/>
</dbReference>
<dbReference type="PANTHER" id="PTHR48069:SF3">
    <property type="entry name" value="DIHYDROFOLATE REDUCTASE"/>
    <property type="match status" value="1"/>
</dbReference>
<dbReference type="GO" id="GO:0046654">
    <property type="term" value="P:tetrahydrofolate biosynthetic process"/>
    <property type="evidence" value="ECO:0007669"/>
    <property type="project" value="InterPro"/>
</dbReference>
<dbReference type="EC" id="1.5.1.3" evidence="2"/>
<evidence type="ECO:0000256" key="1">
    <source>
        <dbReference type="ARBA" id="ARBA00004903"/>
    </source>
</evidence>
<organism evidence="8 9">
    <name type="scientific">Brachionus plicatilis</name>
    <name type="common">Marine rotifer</name>
    <name type="synonym">Brachionus muelleri</name>
    <dbReference type="NCBI Taxonomy" id="10195"/>
    <lineage>
        <taxon>Eukaryota</taxon>
        <taxon>Metazoa</taxon>
        <taxon>Spiralia</taxon>
        <taxon>Gnathifera</taxon>
        <taxon>Rotifera</taxon>
        <taxon>Eurotatoria</taxon>
        <taxon>Monogononta</taxon>
        <taxon>Pseudotrocha</taxon>
        <taxon>Ploima</taxon>
        <taxon>Brachionidae</taxon>
        <taxon>Brachionus</taxon>
    </lineage>
</organism>
<dbReference type="STRING" id="10195.A0A3M7QBC8"/>
<reference evidence="8 9" key="1">
    <citation type="journal article" date="2018" name="Sci. Rep.">
        <title>Genomic signatures of local adaptation to the degree of environmental predictability in rotifers.</title>
        <authorList>
            <person name="Franch-Gras L."/>
            <person name="Hahn C."/>
            <person name="Garcia-Roger E.M."/>
            <person name="Carmona M.J."/>
            <person name="Serra M."/>
            <person name="Gomez A."/>
        </authorList>
    </citation>
    <scope>NUCLEOTIDE SEQUENCE [LARGE SCALE GENOMIC DNA]</scope>
    <source>
        <strain evidence="8">HYR1</strain>
    </source>
</reference>
<comment type="catalytic activity">
    <reaction evidence="6">
        <text>(6S)-5,6,7,8-tetrahydrofolate + NADP(+) = 7,8-dihydrofolate + NADPH + H(+)</text>
        <dbReference type="Rhea" id="RHEA:15009"/>
        <dbReference type="ChEBI" id="CHEBI:15378"/>
        <dbReference type="ChEBI" id="CHEBI:57451"/>
        <dbReference type="ChEBI" id="CHEBI:57453"/>
        <dbReference type="ChEBI" id="CHEBI:57783"/>
        <dbReference type="ChEBI" id="CHEBI:58349"/>
        <dbReference type="EC" id="1.5.1.3"/>
    </reaction>
</comment>
<evidence type="ECO:0000256" key="3">
    <source>
        <dbReference type="ARBA" id="ARBA00022563"/>
    </source>
</evidence>
<sequence>MSDVKLNAIAAMCDQNKGIGIKNQLPWSISEDAEYFLKVVKTTANKSKINAVIIGTNTWKSIPVQERPISPCLNVIISSKETNESLEYSQSADPKKILISRSINEAMIIIREKYSNTVESIYAIGGTRIYKEAMDSKFFNRFYLTRIFGSFNCDTFIEPKNFLDGFKKVDTSNLEKEEKMFNVTLNMLKSDPITGVSYIFEVYEKI</sequence>
<dbReference type="SUPFAM" id="SSF53597">
    <property type="entry name" value="Dihydrofolate reductase-like"/>
    <property type="match status" value="1"/>
</dbReference>
<dbReference type="InterPro" id="IPR024072">
    <property type="entry name" value="DHFR-like_dom_sf"/>
</dbReference>